<gene>
    <name evidence="2" type="ORF">HF964_05720</name>
</gene>
<evidence type="ECO:0000313" key="2">
    <source>
        <dbReference type="EMBL" id="NKZ24299.1"/>
    </source>
</evidence>
<dbReference type="RefSeq" id="WP_168722095.1">
    <property type="nucleotide sequence ID" value="NZ_JAAXPN010000005.1"/>
</dbReference>
<keyword evidence="1" id="KW-1133">Transmembrane helix</keyword>
<dbReference type="Proteomes" id="UP000549765">
    <property type="component" value="Unassembled WGS sequence"/>
</dbReference>
<dbReference type="EMBL" id="JAAXPN010000005">
    <property type="protein sequence ID" value="NKZ24299.1"/>
    <property type="molecule type" value="Genomic_DNA"/>
</dbReference>
<evidence type="ECO:0000256" key="1">
    <source>
        <dbReference type="SAM" id="Phobius"/>
    </source>
</evidence>
<comment type="caution">
    <text evidence="2">The sequence shown here is derived from an EMBL/GenBank/DDBJ whole genome shotgun (WGS) entry which is preliminary data.</text>
</comment>
<keyword evidence="1" id="KW-0812">Transmembrane</keyword>
<feature type="transmembrane region" description="Helical" evidence="1">
    <location>
        <begin position="96"/>
        <end position="118"/>
    </location>
</feature>
<sequence length="155" mass="17054">MFNLSDYIGPILIFLFILMRMLREQELKDSFKGIAIIIVIGLYSLYKALPSLNLNLATIMAIITSCATGIGFGVLRGTTVKIYQDTNTGVWMRRGTFMTILVFIIGIAVNEIIAHVLVHGMSSISSVTQTLHMGLSILGGRLVHLSKRAAAQKRL</sequence>
<feature type="transmembrane region" description="Helical" evidence="1">
    <location>
        <begin position="6"/>
        <end position="22"/>
    </location>
</feature>
<reference evidence="2 3" key="1">
    <citation type="submission" date="2020-04" db="EMBL/GenBank/DDBJ databases">
        <title>MicrobeNet Type strains.</title>
        <authorList>
            <person name="Nicholson A.C."/>
        </authorList>
    </citation>
    <scope>NUCLEOTIDE SEQUENCE [LARGE SCALE GENOMIC DNA]</scope>
    <source>
        <strain evidence="2 3">CCUG 61472</strain>
    </source>
</reference>
<dbReference type="AlphaFoldDB" id="A0A7X6N474"/>
<feature type="transmembrane region" description="Helical" evidence="1">
    <location>
        <begin position="52"/>
        <end position="75"/>
    </location>
</feature>
<organism evidence="2 3">
    <name type="scientific">Periweissella fabalis</name>
    <dbReference type="NCBI Taxonomy" id="1070421"/>
    <lineage>
        <taxon>Bacteria</taxon>
        <taxon>Bacillati</taxon>
        <taxon>Bacillota</taxon>
        <taxon>Bacilli</taxon>
        <taxon>Lactobacillales</taxon>
        <taxon>Lactobacillaceae</taxon>
        <taxon>Periweissella</taxon>
    </lineage>
</organism>
<accession>A0A7X6N474</accession>
<name>A0A7X6N474_9LACO</name>
<protein>
    <submittedName>
        <fullName evidence="2">DUF1453 domain-containing protein</fullName>
    </submittedName>
</protein>
<evidence type="ECO:0000313" key="3">
    <source>
        <dbReference type="Proteomes" id="UP000549765"/>
    </source>
</evidence>
<feature type="transmembrane region" description="Helical" evidence="1">
    <location>
        <begin position="29"/>
        <end position="46"/>
    </location>
</feature>
<keyword evidence="3" id="KW-1185">Reference proteome</keyword>
<feature type="transmembrane region" description="Helical" evidence="1">
    <location>
        <begin position="124"/>
        <end position="144"/>
    </location>
</feature>
<keyword evidence="1" id="KW-0472">Membrane</keyword>
<proteinExistence type="predicted"/>